<sequence>MQNKGFIRVVAVLLTLICLFYLSFSVVTAIYNNKAKEYAAGDEAKYKHYIDSISTEKVYWWYYTYQQCREMEIGLGLDLKGGMNVTLQISVADVLKSLSNNNPDPNFNAAIAAAQAAQAGNNDFIVSFYNEYKKIDPNVRLSAIFSTFQLKDKITPRSTNDEVISILRNELNSAVDNSYNVLRTRIDRFGVVAPNIQKLEKDGLILVELPGIKEPERVRKLLQGSANLEFWETYKLEQLAPKLDAVNNAIAAANAAQEPAEEEAPVVAEATPDTAAVAADSTASSLKKKLQQEASEAETMERIRKQNPLLSLMNYTQSYGGSPVIGIVNKSDTAAVNAMLASKIARDILPSDLILRWTVKAIDEKETMYQLIALKAGKGGKAPLGGDVIIDARDDFDKIRGSVVNMTMNAEGAKVWEKLTRDNIGNAIAIVLDNQVYSFPNVNGAISGGSSEITGGFSPEEAKDLANVLKSGKMAAAVTIVQEDVIGPSLGQEAIQNGLISFLVALVLLMAYLIIMYGWTPGLVASFGVICNLFFTMGILASLQAVLTLSGIAGIVLSLAMAVDANVLIFERTKEELRAGKSMKSAVADGYKNAFSAIFDSNLTSMITGVILLIYGTGPILGFATTLIIGIATSFFTAIFITRLIFEAGLNHGRFNNMAFTTSISRNFLTDTHINFVGLRKTGYICILAIVAVFVISFLTRGMNQGVDFSGGRNFVVRFEQPVSPLEIENMLEPSFEGSSLSVITITTDNQVRISTNYRIEDTGEGVDKEIEKKLYDGMQSLLGGVSLEEFSDNMIQSRQKVGPTIADDIKVGAYWAVFFSLIAMALYILLRFRNIAFSVGTLASVAFTTFSVVGLYSLLYGVLPFSMEIDQNFVAAVLTVIGYSVNDTVVIFDRIREEKTLYPKRDLITSINSALNSTLPRTINTGQSTIIVLLCILLLGAESVRSFAFAMLFGVIIGTFSTLFVATPIAYEIQRRGIAKKAAKEAAAK</sequence>
<evidence type="ECO:0000256" key="8">
    <source>
        <dbReference type="ARBA" id="ARBA00023136"/>
    </source>
</evidence>
<feature type="transmembrane region" description="Helical" evidence="9">
    <location>
        <begin position="874"/>
        <end position="893"/>
    </location>
</feature>
<dbReference type="InterPro" id="IPR048631">
    <property type="entry name" value="SecD_1st"/>
</dbReference>
<dbReference type="FunFam" id="1.20.1640.10:FF:000004">
    <property type="entry name" value="Protein translocase subunit SecD"/>
    <property type="match status" value="1"/>
</dbReference>
<dbReference type="PATRIC" id="fig|742726.3.peg.2643"/>
<dbReference type="NCBIfam" id="TIGR00916">
    <property type="entry name" value="2A0604s01"/>
    <property type="match status" value="1"/>
</dbReference>
<dbReference type="HOGENOM" id="CLU_007894_3_0_10"/>
<evidence type="ECO:0000256" key="2">
    <source>
        <dbReference type="ARBA" id="ARBA00022448"/>
    </source>
</evidence>
<dbReference type="GO" id="GO:0015450">
    <property type="term" value="F:protein-transporting ATPase activity"/>
    <property type="evidence" value="ECO:0007669"/>
    <property type="project" value="InterPro"/>
</dbReference>
<dbReference type="Gene3D" id="1.20.1640.10">
    <property type="entry name" value="Multidrug efflux transporter AcrB transmembrane domain"/>
    <property type="match status" value="2"/>
</dbReference>
<dbReference type="Proteomes" id="UP000006044">
    <property type="component" value="Unassembled WGS sequence"/>
</dbReference>
<evidence type="ECO:0000259" key="14">
    <source>
        <dbReference type="Pfam" id="PF22599"/>
    </source>
</evidence>
<dbReference type="Pfam" id="PF03176">
    <property type="entry name" value="MMPL"/>
    <property type="match status" value="1"/>
</dbReference>
<dbReference type="NCBIfam" id="TIGR01129">
    <property type="entry name" value="secD"/>
    <property type="match status" value="1"/>
</dbReference>
<comment type="subunit">
    <text evidence="10">Forms a complex with SecD. Part of the essential Sec protein translocation apparatus which comprises SecA, SecYEG and auxiliary proteins SecDF. Other proteins may also be involved.</text>
</comment>
<evidence type="ECO:0000259" key="13">
    <source>
        <dbReference type="Pfam" id="PF21760"/>
    </source>
</evidence>
<dbReference type="Gene3D" id="3.30.70.3220">
    <property type="match status" value="1"/>
</dbReference>
<dbReference type="HAMAP" id="MF_01463_B">
    <property type="entry name" value="SecD_B"/>
    <property type="match status" value="1"/>
</dbReference>
<dbReference type="GO" id="GO:0043952">
    <property type="term" value="P:protein transport by the Sec complex"/>
    <property type="evidence" value="ECO:0007669"/>
    <property type="project" value="UniProtKB-UniRule"/>
</dbReference>
<keyword evidence="7 9" id="KW-0811">Translocation</keyword>
<dbReference type="EMBL" id="ADLE01000017">
    <property type="protein sequence ID" value="EJZ62414.1"/>
    <property type="molecule type" value="Genomic_DNA"/>
</dbReference>
<dbReference type="GO" id="GO:0006605">
    <property type="term" value="P:protein targeting"/>
    <property type="evidence" value="ECO:0007669"/>
    <property type="project" value="UniProtKB-UniRule"/>
</dbReference>
<comment type="subcellular location">
    <subcellularLocation>
        <location evidence="1 9">Cell membrane</location>
        <topology evidence="1 9">Multi-pass membrane protein</topology>
    </subcellularLocation>
</comment>
<dbReference type="InterPro" id="IPR048634">
    <property type="entry name" value="SecD_SecF_C"/>
</dbReference>
<organism evidence="15 16">
    <name type="scientific">Barnesiella intestinihominis YIT 11860</name>
    <dbReference type="NCBI Taxonomy" id="742726"/>
    <lineage>
        <taxon>Bacteria</taxon>
        <taxon>Pseudomonadati</taxon>
        <taxon>Bacteroidota</taxon>
        <taxon>Bacteroidia</taxon>
        <taxon>Bacteroidales</taxon>
        <taxon>Barnesiellaceae</taxon>
        <taxon>Barnesiella</taxon>
    </lineage>
</organism>
<evidence type="ECO:0000256" key="9">
    <source>
        <dbReference type="HAMAP-Rule" id="MF_01463"/>
    </source>
</evidence>
<comment type="caution">
    <text evidence="9">Lacks conserved residue(s) required for the propagation of feature annotation.</text>
</comment>
<gene>
    <name evidence="10" type="primary">secF</name>
    <name evidence="9" type="synonym">secD</name>
    <name evidence="15" type="ORF">HMPREF9448_02536</name>
</gene>
<dbReference type="Pfam" id="PF02355">
    <property type="entry name" value="SecD_SecF_C"/>
    <property type="match status" value="1"/>
</dbReference>
<comment type="similarity">
    <text evidence="10">Belongs to the SecD/SecF family. SecF subfamily.</text>
</comment>
<feature type="transmembrane region" description="Helical" evidence="9">
    <location>
        <begin position="924"/>
        <end position="942"/>
    </location>
</feature>
<dbReference type="GO" id="GO:0005886">
    <property type="term" value="C:plasma membrane"/>
    <property type="evidence" value="ECO:0007669"/>
    <property type="project" value="UniProtKB-SubCell"/>
</dbReference>
<proteinExistence type="inferred from homology"/>
<keyword evidence="5 9" id="KW-0653">Protein transport</keyword>
<feature type="transmembrane region" description="Helical" evidence="9">
    <location>
        <begin position="498"/>
        <end position="515"/>
    </location>
</feature>
<evidence type="ECO:0000256" key="3">
    <source>
        <dbReference type="ARBA" id="ARBA00022475"/>
    </source>
</evidence>
<dbReference type="RefSeq" id="WP_008862914.1">
    <property type="nucleotide sequence ID" value="NZ_JH815206.1"/>
</dbReference>
<protein>
    <recommendedName>
        <fullName evidence="9 10">Multifunctional fusion protein</fullName>
    </recommendedName>
    <domain>
        <recommendedName>
            <fullName evidence="9">Protein translocase subunit SecD</fullName>
        </recommendedName>
    </domain>
    <domain>
        <recommendedName>
            <fullName evidence="10">Protein-export membrane protein SecF</fullName>
        </recommendedName>
    </domain>
</protein>
<dbReference type="SUPFAM" id="SSF82866">
    <property type="entry name" value="Multidrug efflux transporter AcrB transmembrane domain"/>
    <property type="match status" value="2"/>
</dbReference>
<feature type="transmembrane region" description="Helical" evidence="9">
    <location>
        <begin position="682"/>
        <end position="700"/>
    </location>
</feature>
<dbReference type="InterPro" id="IPR022646">
    <property type="entry name" value="SecD/SecF_CS"/>
</dbReference>
<keyword evidence="2 9" id="KW-0813">Transport</keyword>
<comment type="function">
    <text evidence="9">Part of the Sec protein translocase complex. Interacts with the SecYEG preprotein conducting channel. SecDF uses the proton motive force (PMF) to complete protein translocation after the ATP-dependent function of SecA.</text>
</comment>
<comment type="similarity">
    <text evidence="9">Belongs to the SecD/SecF family. SecD subfamily.</text>
</comment>
<evidence type="ECO:0000313" key="15">
    <source>
        <dbReference type="EMBL" id="EJZ62414.1"/>
    </source>
</evidence>
<feature type="domain" description="Protein export membrane protein SecD/SecF C-terminal" evidence="11">
    <location>
        <begin position="793"/>
        <end position="976"/>
    </location>
</feature>
<keyword evidence="3 9" id="KW-1003">Cell membrane</keyword>
<comment type="caution">
    <text evidence="15">The sequence shown here is derived from an EMBL/GenBank/DDBJ whole genome shotgun (WGS) entry which is preliminary data.</text>
</comment>
<feature type="domain" description="Membrane transport protein MMPL" evidence="12">
    <location>
        <begin position="502"/>
        <end position="638"/>
    </location>
</feature>
<feature type="transmembrane region" description="Helical" evidence="9">
    <location>
        <begin position="948"/>
        <end position="972"/>
    </location>
</feature>
<feature type="transmembrane region" description="Helical" evidence="9">
    <location>
        <begin position="591"/>
        <end position="614"/>
    </location>
</feature>
<dbReference type="eggNOG" id="COG0341">
    <property type="taxonomic scope" value="Bacteria"/>
</dbReference>
<evidence type="ECO:0000256" key="4">
    <source>
        <dbReference type="ARBA" id="ARBA00022692"/>
    </source>
</evidence>
<dbReference type="PANTHER" id="PTHR30081:SF1">
    <property type="entry name" value="PROTEIN TRANSLOCASE SUBUNIT SECD"/>
    <property type="match status" value="1"/>
</dbReference>
<dbReference type="GeneID" id="77849721"/>
<dbReference type="GO" id="GO:0065002">
    <property type="term" value="P:intracellular protein transmembrane transport"/>
    <property type="evidence" value="ECO:0007669"/>
    <property type="project" value="UniProtKB-UniRule"/>
</dbReference>
<dbReference type="Pfam" id="PF21760">
    <property type="entry name" value="SecD_1st"/>
    <property type="match status" value="1"/>
</dbReference>
<feature type="transmembrane region" description="Helical" evidence="9">
    <location>
        <begin position="843"/>
        <end position="862"/>
    </location>
</feature>
<evidence type="ECO:0000256" key="10">
    <source>
        <dbReference type="HAMAP-Rule" id="MF_01464"/>
    </source>
</evidence>
<dbReference type="InterPro" id="IPR054384">
    <property type="entry name" value="SecDF_P1_head"/>
</dbReference>
<feature type="domain" description="SecDF P1 head subdomain" evidence="14">
    <location>
        <begin position="382"/>
        <end position="476"/>
    </location>
</feature>
<dbReference type="eggNOG" id="COG0342">
    <property type="taxonomic scope" value="Bacteria"/>
</dbReference>
<evidence type="ECO:0000256" key="6">
    <source>
        <dbReference type="ARBA" id="ARBA00022989"/>
    </source>
</evidence>
<name>K0X3Z9_9BACT</name>
<dbReference type="InterPro" id="IPR004869">
    <property type="entry name" value="MMPL_dom"/>
</dbReference>
<feature type="transmembrane region" description="Helical" evidence="9">
    <location>
        <begin position="549"/>
        <end position="570"/>
    </location>
</feature>
<feature type="transmembrane region" description="Helical" evidence="9">
    <location>
        <begin position="620"/>
        <end position="646"/>
    </location>
</feature>
<keyword evidence="8 9" id="KW-0472">Membrane</keyword>
<dbReference type="InterPro" id="IPR022813">
    <property type="entry name" value="SecD/SecF_arch_bac"/>
</dbReference>
<dbReference type="STRING" id="742726.HMPREF9448_02536"/>
<dbReference type="InterPro" id="IPR005665">
    <property type="entry name" value="SecF_bac"/>
</dbReference>
<dbReference type="HAMAP" id="MF_01464_B">
    <property type="entry name" value="SecF_B"/>
    <property type="match status" value="1"/>
</dbReference>
<dbReference type="InterPro" id="IPR022645">
    <property type="entry name" value="SecD/SecF_bac"/>
</dbReference>
<keyword evidence="16" id="KW-1185">Reference proteome</keyword>
<dbReference type="OrthoDB" id="9805019at2"/>
<evidence type="ECO:0000256" key="5">
    <source>
        <dbReference type="ARBA" id="ARBA00022927"/>
    </source>
</evidence>
<evidence type="ECO:0000256" key="1">
    <source>
        <dbReference type="ARBA" id="ARBA00004651"/>
    </source>
</evidence>
<comment type="subunit">
    <text evidence="9">Forms a complex with SecF. Part of the essential Sec protein translocation apparatus which comprises SecA, SecYEG and auxiliary proteins SecDF. Other proteins may also be involved.</text>
</comment>
<feature type="transmembrane region" description="Helical" evidence="9">
    <location>
        <begin position="813"/>
        <end position="831"/>
    </location>
</feature>
<dbReference type="Pfam" id="PF22599">
    <property type="entry name" value="SecDF_P1_head"/>
    <property type="match status" value="1"/>
</dbReference>
<dbReference type="NCBIfam" id="TIGR00966">
    <property type="entry name" value="transloc_SecF"/>
    <property type="match status" value="1"/>
</dbReference>
<dbReference type="Pfam" id="PF07549">
    <property type="entry name" value="Sec_GG"/>
    <property type="match status" value="1"/>
</dbReference>
<dbReference type="InterPro" id="IPR055344">
    <property type="entry name" value="SecD_SecF_C_bact"/>
</dbReference>
<keyword evidence="4 9" id="KW-0812">Transmembrane</keyword>
<evidence type="ECO:0000256" key="7">
    <source>
        <dbReference type="ARBA" id="ARBA00023010"/>
    </source>
</evidence>
<evidence type="ECO:0000259" key="12">
    <source>
        <dbReference type="Pfam" id="PF03176"/>
    </source>
</evidence>
<feature type="transmembrane region" description="Helical" evidence="9">
    <location>
        <begin position="522"/>
        <end position="543"/>
    </location>
</feature>
<dbReference type="PRINTS" id="PR01755">
    <property type="entry name" value="SECFTRNLCASE"/>
</dbReference>
<dbReference type="PANTHER" id="PTHR30081">
    <property type="entry name" value="PROTEIN-EXPORT MEMBRANE PROTEIN SEC"/>
    <property type="match status" value="1"/>
</dbReference>
<dbReference type="Gene3D" id="3.30.1360.200">
    <property type="match status" value="1"/>
</dbReference>
<dbReference type="InterPro" id="IPR005791">
    <property type="entry name" value="SecD"/>
</dbReference>
<keyword evidence="6 9" id="KW-1133">Transmembrane helix</keyword>
<feature type="domain" description="Protein translocase subunit SecDF P1" evidence="13">
    <location>
        <begin position="175"/>
        <end position="232"/>
    </location>
</feature>
<accession>K0X3Z9</accession>
<reference evidence="15 16" key="1">
    <citation type="submission" date="2012-08" db="EMBL/GenBank/DDBJ databases">
        <title>The Genome Sequence of Barnesiella intestinihominis YIT 11860.</title>
        <authorList>
            <consortium name="The Broad Institute Genome Sequencing Platform"/>
            <person name="Earl A."/>
            <person name="Ward D."/>
            <person name="Feldgarden M."/>
            <person name="Gevers D."/>
            <person name="Morotomi M."/>
            <person name="Walker B."/>
            <person name="Young S.K."/>
            <person name="Zeng Q."/>
            <person name="Gargeya S."/>
            <person name="Fitzgerald M."/>
            <person name="Haas B."/>
            <person name="Abouelleil A."/>
            <person name="Alvarado L."/>
            <person name="Arachchi H.M."/>
            <person name="Berlin A.M."/>
            <person name="Chapman S.B."/>
            <person name="Goldberg J."/>
            <person name="Griggs A."/>
            <person name="Gujja S."/>
            <person name="Hansen M."/>
            <person name="Howarth C."/>
            <person name="Imamovic A."/>
            <person name="Larimer J."/>
            <person name="McCowen C."/>
            <person name="Montmayeur A."/>
            <person name="Murphy C."/>
            <person name="Neiman D."/>
            <person name="Pearson M."/>
            <person name="Priest M."/>
            <person name="Roberts A."/>
            <person name="Saif S."/>
            <person name="Shea T."/>
            <person name="Sisk P."/>
            <person name="Sykes S."/>
            <person name="Wortman J."/>
            <person name="Nusbaum C."/>
            <person name="Birren B."/>
        </authorList>
    </citation>
    <scope>NUCLEOTIDE SEQUENCE [LARGE SCALE GENOMIC DNA]</scope>
    <source>
        <strain evidence="15 16">YIT 11860</strain>
    </source>
</reference>
<dbReference type="NCBIfam" id="NF009585">
    <property type="entry name" value="PRK13024.1-5"/>
    <property type="match status" value="1"/>
</dbReference>
<evidence type="ECO:0000313" key="16">
    <source>
        <dbReference type="Proteomes" id="UP000006044"/>
    </source>
</evidence>
<dbReference type="AlphaFoldDB" id="K0X3Z9"/>
<evidence type="ECO:0000259" key="11">
    <source>
        <dbReference type="Pfam" id="PF02355"/>
    </source>
</evidence>